<dbReference type="PANTHER" id="PTHR41533">
    <property type="entry name" value="L,D-TRANSPEPTIDASE HI_1667-RELATED"/>
    <property type="match status" value="1"/>
</dbReference>
<evidence type="ECO:0000256" key="4">
    <source>
        <dbReference type="ARBA" id="ARBA00022960"/>
    </source>
</evidence>
<dbReference type="CDD" id="cd16913">
    <property type="entry name" value="YkuD_like"/>
    <property type="match status" value="1"/>
</dbReference>
<organism evidence="10 11">
    <name type="scientific">Pontibacter saemangeumensis</name>
    <dbReference type="NCBI Taxonomy" id="1084525"/>
    <lineage>
        <taxon>Bacteria</taxon>
        <taxon>Pseudomonadati</taxon>
        <taxon>Bacteroidota</taxon>
        <taxon>Cytophagia</taxon>
        <taxon>Cytophagales</taxon>
        <taxon>Hymenobacteraceae</taxon>
        <taxon>Pontibacter</taxon>
    </lineage>
</organism>
<feature type="active site" description="Proton donor/acceptor" evidence="7">
    <location>
        <position position="289"/>
    </location>
</feature>
<keyword evidence="6 7" id="KW-0961">Cell wall biogenesis/degradation</keyword>
<gene>
    <name evidence="10" type="ORF">GCM10023188_33510</name>
</gene>
<sequence>MARFLFIWFLYSIAGSVYAQEQPLVQQQPYSRAHLLQAIRQYQALADTEAKEWHRLPDTLLLRQGDSSQHIVPLQKNLRLTGDFQPVSDSVSALYTPAITAAVRRFQQRHGLRDDGVLGPLTIAALNVPPSYRLWQLQQNLMRWDTSFVAVTQPYVVINIPDYTLQVVDSNRSVLQMRVIVGKPTLETYPVRSELTTVVLRPYWYLPTSIAVNEILPLLRRNPGYLARKRMELEAPSANGWVRVNPWHVNWHHINGSNFNYRIVQLEGDGNELGQVKFPFPNSLPQYLHDTPNKELFKYPDRAFSHGCIRLEKPVEFAYYLLEKGSGYSTEKIDRLWQEAKPNHYLPVYAPLPLYIVYLTAWADAHMRVHFRKDVYGFDVLPQLTKE</sequence>
<comment type="pathway">
    <text evidence="1 7">Cell wall biogenesis; peptidoglycan biosynthesis.</text>
</comment>
<evidence type="ECO:0000256" key="8">
    <source>
        <dbReference type="SAM" id="SignalP"/>
    </source>
</evidence>
<dbReference type="InterPro" id="IPR036366">
    <property type="entry name" value="PGBDSf"/>
</dbReference>
<comment type="similarity">
    <text evidence="2">Belongs to the YkuD family.</text>
</comment>
<dbReference type="InterPro" id="IPR002477">
    <property type="entry name" value="Peptidoglycan-bd-like"/>
</dbReference>
<keyword evidence="5 7" id="KW-0573">Peptidoglycan synthesis</keyword>
<evidence type="ECO:0000256" key="5">
    <source>
        <dbReference type="ARBA" id="ARBA00022984"/>
    </source>
</evidence>
<dbReference type="InterPro" id="IPR052905">
    <property type="entry name" value="LD-transpeptidase_YkuD-like"/>
</dbReference>
<dbReference type="Proteomes" id="UP001500552">
    <property type="component" value="Unassembled WGS sequence"/>
</dbReference>
<keyword evidence="8" id="KW-0732">Signal</keyword>
<accession>A0ABP8LW02</accession>
<evidence type="ECO:0000256" key="1">
    <source>
        <dbReference type="ARBA" id="ARBA00004752"/>
    </source>
</evidence>
<evidence type="ECO:0000259" key="9">
    <source>
        <dbReference type="PROSITE" id="PS52029"/>
    </source>
</evidence>
<keyword evidence="3" id="KW-0808">Transferase</keyword>
<keyword evidence="11" id="KW-1185">Reference proteome</keyword>
<dbReference type="SUPFAM" id="SSF141523">
    <property type="entry name" value="L,D-transpeptidase catalytic domain-like"/>
    <property type="match status" value="1"/>
</dbReference>
<dbReference type="InterPro" id="IPR036365">
    <property type="entry name" value="PGBD-like_sf"/>
</dbReference>
<dbReference type="Pfam" id="PF01471">
    <property type="entry name" value="PG_binding_1"/>
    <property type="match status" value="1"/>
</dbReference>
<evidence type="ECO:0000256" key="7">
    <source>
        <dbReference type="PROSITE-ProRule" id="PRU01373"/>
    </source>
</evidence>
<dbReference type="Gene3D" id="1.10.101.10">
    <property type="entry name" value="PGBD-like superfamily/PGBD"/>
    <property type="match status" value="1"/>
</dbReference>
<evidence type="ECO:0000256" key="3">
    <source>
        <dbReference type="ARBA" id="ARBA00022679"/>
    </source>
</evidence>
<evidence type="ECO:0000256" key="2">
    <source>
        <dbReference type="ARBA" id="ARBA00005992"/>
    </source>
</evidence>
<protein>
    <submittedName>
        <fullName evidence="10">L,D-transpeptidase family protein</fullName>
    </submittedName>
</protein>
<dbReference type="InterPro" id="IPR038063">
    <property type="entry name" value="Transpep_catalytic_dom"/>
</dbReference>
<dbReference type="PROSITE" id="PS52029">
    <property type="entry name" value="LD_TPASE"/>
    <property type="match status" value="1"/>
</dbReference>
<dbReference type="InterPro" id="IPR005490">
    <property type="entry name" value="LD_TPept_cat_dom"/>
</dbReference>
<dbReference type="PANTHER" id="PTHR41533:SF2">
    <property type="entry name" value="BLR7131 PROTEIN"/>
    <property type="match status" value="1"/>
</dbReference>
<feature type="signal peptide" evidence="8">
    <location>
        <begin position="1"/>
        <end position="19"/>
    </location>
</feature>
<dbReference type="EMBL" id="BAABHC010000016">
    <property type="protein sequence ID" value="GAA4438284.1"/>
    <property type="molecule type" value="Genomic_DNA"/>
</dbReference>
<feature type="domain" description="L,D-TPase catalytic" evidence="9">
    <location>
        <begin position="154"/>
        <end position="331"/>
    </location>
</feature>
<dbReference type="Pfam" id="PF03734">
    <property type="entry name" value="YkuD"/>
    <property type="match status" value="1"/>
</dbReference>
<evidence type="ECO:0000256" key="6">
    <source>
        <dbReference type="ARBA" id="ARBA00023316"/>
    </source>
</evidence>
<evidence type="ECO:0000313" key="11">
    <source>
        <dbReference type="Proteomes" id="UP001500552"/>
    </source>
</evidence>
<feature type="active site" description="Nucleophile" evidence="7">
    <location>
        <position position="308"/>
    </location>
</feature>
<name>A0ABP8LW02_9BACT</name>
<proteinExistence type="inferred from homology"/>
<reference evidence="11" key="1">
    <citation type="journal article" date="2019" name="Int. J. Syst. Evol. Microbiol.">
        <title>The Global Catalogue of Microorganisms (GCM) 10K type strain sequencing project: providing services to taxonomists for standard genome sequencing and annotation.</title>
        <authorList>
            <consortium name="The Broad Institute Genomics Platform"/>
            <consortium name="The Broad Institute Genome Sequencing Center for Infectious Disease"/>
            <person name="Wu L."/>
            <person name="Ma J."/>
        </authorList>
    </citation>
    <scope>NUCLEOTIDE SEQUENCE [LARGE SCALE GENOMIC DNA]</scope>
    <source>
        <strain evidence="11">JCM 17926</strain>
    </source>
</reference>
<dbReference type="RefSeq" id="WP_345160682.1">
    <property type="nucleotide sequence ID" value="NZ_BAABHC010000016.1"/>
</dbReference>
<feature type="chain" id="PRO_5047360189" evidence="8">
    <location>
        <begin position="20"/>
        <end position="387"/>
    </location>
</feature>
<dbReference type="SUPFAM" id="SSF47090">
    <property type="entry name" value="PGBD-like"/>
    <property type="match status" value="1"/>
</dbReference>
<evidence type="ECO:0000313" key="10">
    <source>
        <dbReference type="EMBL" id="GAA4438284.1"/>
    </source>
</evidence>
<comment type="caution">
    <text evidence="10">The sequence shown here is derived from an EMBL/GenBank/DDBJ whole genome shotgun (WGS) entry which is preliminary data.</text>
</comment>
<dbReference type="Gene3D" id="2.40.440.10">
    <property type="entry name" value="L,D-transpeptidase catalytic domain-like"/>
    <property type="match status" value="1"/>
</dbReference>
<keyword evidence="4 7" id="KW-0133">Cell shape</keyword>